<feature type="binding site" evidence="10">
    <location>
        <begin position="74"/>
        <end position="78"/>
    </location>
    <ligand>
        <name>NAD(+)</name>
        <dbReference type="ChEBI" id="CHEBI:57540"/>
    </ligand>
</feature>
<dbReference type="CDD" id="cd01408">
    <property type="entry name" value="SIRT1"/>
    <property type="match status" value="1"/>
</dbReference>
<dbReference type="PANTHER" id="PTHR11085:SF6">
    <property type="entry name" value="NAD-DEPENDENT PROTEIN DEACETYLASE SIRTUIN-2"/>
    <property type="match status" value="1"/>
</dbReference>
<evidence type="ECO:0000313" key="15">
    <source>
        <dbReference type="EMBL" id="KAK5648584.1"/>
    </source>
</evidence>
<dbReference type="InterPro" id="IPR017328">
    <property type="entry name" value="Sirtuin_class_I"/>
</dbReference>
<evidence type="ECO:0000256" key="1">
    <source>
        <dbReference type="ARBA" id="ARBA00006924"/>
    </source>
</evidence>
<dbReference type="SUPFAM" id="SSF52467">
    <property type="entry name" value="DHS-like NAD/FAD-binding domain"/>
    <property type="match status" value="1"/>
</dbReference>
<dbReference type="PIRSF" id="PIRSF037938">
    <property type="entry name" value="SIR2_euk"/>
    <property type="match status" value="1"/>
</dbReference>
<dbReference type="PROSITE" id="PS50305">
    <property type="entry name" value="SIRTUIN"/>
    <property type="match status" value="1"/>
</dbReference>
<reference evidence="15 16" key="1">
    <citation type="journal article" date="2024" name="Insects">
        <title>An Improved Chromosome-Level Genome Assembly of the Firefly Pyrocoelia pectoralis.</title>
        <authorList>
            <person name="Fu X."/>
            <person name="Meyer-Rochow V.B."/>
            <person name="Ballantyne L."/>
            <person name="Zhu X."/>
        </authorList>
    </citation>
    <scope>NUCLEOTIDE SEQUENCE [LARGE SCALE GENOMIC DNA]</scope>
    <source>
        <strain evidence="15">XCY_ONT2</strain>
    </source>
</reference>
<dbReference type="GO" id="GO:0005634">
    <property type="term" value="C:nucleus"/>
    <property type="evidence" value="ECO:0007669"/>
    <property type="project" value="TreeGrafter"/>
</dbReference>
<keyword evidence="16" id="KW-1185">Reference proteome</keyword>
<keyword evidence="4 8" id="KW-0862">Zinc</keyword>
<dbReference type="InterPro" id="IPR003000">
    <property type="entry name" value="Sirtuin"/>
</dbReference>
<evidence type="ECO:0000259" key="14">
    <source>
        <dbReference type="PROSITE" id="PS50305"/>
    </source>
</evidence>
<dbReference type="GO" id="GO:0070403">
    <property type="term" value="F:NAD+ binding"/>
    <property type="evidence" value="ECO:0007669"/>
    <property type="project" value="UniProtKB-UniRule"/>
</dbReference>
<feature type="binding site" evidence="10">
    <location>
        <begin position="156"/>
        <end position="159"/>
    </location>
    <ligand>
        <name>NAD(+)</name>
        <dbReference type="ChEBI" id="CHEBI:57540"/>
    </ligand>
</feature>
<feature type="binding site" evidence="11 12">
    <location>
        <position position="211"/>
    </location>
    <ligand>
        <name>Zn(2+)</name>
        <dbReference type="ChEBI" id="CHEBI:29105"/>
    </ligand>
</feature>
<sequence length="405" mass="45757">MSSEKKYSVSGTSTSTTFNVESLHQYLAERLGFLDSVSEETNTKVKVLDDASIDGIVDYIKKRSSINIIIMAGAGISTSAGIPDFRSPGSGLYDNLQKYNLPHPQAIFELDFFHENPKPFFVLAKELYPGAFKPTKCHYFVKLLHEKGYLLRHFTQNIDTLERVAGIPESKLVEAHGTFNHGHCLECRMQYSLSWMKEKIFEDEIPICESCPGVVKPDIVFFGENLPEKFHRCAHTDFAKCDLLLILGSSLVVQPFASLIDRVPITTPRMLINREKSGERSGILSMIGMGAGLDFDSKDNTRDVYWLGDCDDGCQLLADKLGWGDELTKLVEREHKRIDEESKNDKKTDDTKKESKTEESSEDKDSKLTAEREHKHHIDGESKSDKKIDDTKKESKTEESSENKD</sequence>
<feature type="domain" description="Deacetylase sirtuin-type" evidence="14">
    <location>
        <begin position="46"/>
        <end position="324"/>
    </location>
</feature>
<keyword evidence="5 8" id="KW-0520">NAD</keyword>
<evidence type="ECO:0000256" key="6">
    <source>
        <dbReference type="ARBA" id="ARBA00048378"/>
    </source>
</evidence>
<dbReference type="Gene3D" id="3.40.50.1220">
    <property type="entry name" value="TPP-binding domain"/>
    <property type="match status" value="1"/>
</dbReference>
<feature type="active site" description="Proton acceptor" evidence="9 12">
    <location>
        <position position="176"/>
    </location>
</feature>
<dbReference type="InterPro" id="IPR026590">
    <property type="entry name" value="Ssirtuin_cat_dom"/>
</dbReference>
<accession>A0AAN7VRA1</accession>
<comment type="catalytic activity">
    <reaction evidence="6">
        <text>N(6)-hexadecanoyl-L-lysyl-[protein] + NAD(+) + H2O = 2''-O-hexadecanoyl-ADP-D-ribose + nicotinamide + L-lysyl-[protein]</text>
        <dbReference type="Rhea" id="RHEA:70563"/>
        <dbReference type="Rhea" id="RHEA-COMP:9752"/>
        <dbReference type="Rhea" id="RHEA-COMP:14175"/>
        <dbReference type="ChEBI" id="CHEBI:15377"/>
        <dbReference type="ChEBI" id="CHEBI:17154"/>
        <dbReference type="ChEBI" id="CHEBI:29969"/>
        <dbReference type="ChEBI" id="CHEBI:57540"/>
        <dbReference type="ChEBI" id="CHEBI:138936"/>
        <dbReference type="ChEBI" id="CHEBI:189673"/>
    </reaction>
    <physiologicalReaction direction="left-to-right" evidence="6">
        <dbReference type="Rhea" id="RHEA:70564"/>
    </physiologicalReaction>
</comment>
<gene>
    <name evidence="15" type="ORF">RI129_003476</name>
</gene>
<evidence type="ECO:0000256" key="4">
    <source>
        <dbReference type="ARBA" id="ARBA00022833"/>
    </source>
</evidence>
<comment type="caution">
    <text evidence="15">The sequence shown here is derived from an EMBL/GenBank/DDBJ whole genome shotgun (WGS) entry which is preliminary data.</text>
</comment>
<dbReference type="Gene3D" id="3.30.1600.10">
    <property type="entry name" value="SIR2/SIRT2 'Small Domain"/>
    <property type="match status" value="1"/>
</dbReference>
<dbReference type="EC" id="2.3.1.286" evidence="8"/>
<feature type="region of interest" description="Disordered" evidence="13">
    <location>
        <begin position="339"/>
        <end position="405"/>
    </location>
</feature>
<evidence type="ECO:0000256" key="10">
    <source>
        <dbReference type="PIRSR" id="PIRSR037938-2"/>
    </source>
</evidence>
<dbReference type="GO" id="GO:0008270">
    <property type="term" value="F:zinc ion binding"/>
    <property type="evidence" value="ECO:0007669"/>
    <property type="project" value="UniProtKB-UniRule"/>
</dbReference>
<name>A0AAN7VRA1_9COLE</name>
<keyword evidence="3 8" id="KW-0479">Metal-binding</keyword>
<comment type="cofactor">
    <cofactor evidence="11">
        <name>Zn(2+)</name>
        <dbReference type="ChEBI" id="CHEBI:29105"/>
    </cofactor>
    <text evidence="11">Binds 1 zinc ion per subunit.</text>
</comment>
<dbReference type="PANTHER" id="PTHR11085">
    <property type="entry name" value="NAD-DEPENDENT PROTEIN DEACYLASE SIRTUIN-5, MITOCHONDRIAL-RELATED"/>
    <property type="match status" value="1"/>
</dbReference>
<comment type="similarity">
    <text evidence="1 8">Belongs to the sirtuin family. Class I subfamily.</text>
</comment>
<feature type="binding site" evidence="10">
    <location>
        <position position="310"/>
    </location>
    <ligand>
        <name>NAD(+)</name>
        <dbReference type="ChEBI" id="CHEBI:57540"/>
    </ligand>
</feature>
<dbReference type="AlphaFoldDB" id="A0AAN7VRA1"/>
<evidence type="ECO:0000313" key="16">
    <source>
        <dbReference type="Proteomes" id="UP001329430"/>
    </source>
</evidence>
<dbReference type="InterPro" id="IPR029035">
    <property type="entry name" value="DHS-like_NAD/FAD-binding_dom"/>
</dbReference>
<organism evidence="15 16">
    <name type="scientific">Pyrocoelia pectoralis</name>
    <dbReference type="NCBI Taxonomy" id="417401"/>
    <lineage>
        <taxon>Eukaryota</taxon>
        <taxon>Metazoa</taxon>
        <taxon>Ecdysozoa</taxon>
        <taxon>Arthropoda</taxon>
        <taxon>Hexapoda</taxon>
        <taxon>Insecta</taxon>
        <taxon>Pterygota</taxon>
        <taxon>Neoptera</taxon>
        <taxon>Endopterygota</taxon>
        <taxon>Coleoptera</taxon>
        <taxon>Polyphaga</taxon>
        <taxon>Elateriformia</taxon>
        <taxon>Elateroidea</taxon>
        <taxon>Lampyridae</taxon>
        <taxon>Lampyrinae</taxon>
        <taxon>Pyrocoelia</taxon>
    </lineage>
</organism>
<comment type="catalytic activity">
    <reaction evidence="8">
        <text>N(6)-acetyl-L-lysyl-[protein] + NAD(+) + H2O = 2''-O-acetyl-ADP-D-ribose + nicotinamide + L-lysyl-[protein]</text>
        <dbReference type="Rhea" id="RHEA:43636"/>
        <dbReference type="Rhea" id="RHEA-COMP:9752"/>
        <dbReference type="Rhea" id="RHEA-COMP:10731"/>
        <dbReference type="ChEBI" id="CHEBI:15377"/>
        <dbReference type="ChEBI" id="CHEBI:17154"/>
        <dbReference type="ChEBI" id="CHEBI:29969"/>
        <dbReference type="ChEBI" id="CHEBI:57540"/>
        <dbReference type="ChEBI" id="CHEBI:61930"/>
        <dbReference type="ChEBI" id="CHEBI:83767"/>
        <dbReference type="EC" id="2.3.1.286"/>
    </reaction>
</comment>
<feature type="binding site" evidence="10">
    <location>
        <begin position="273"/>
        <end position="275"/>
    </location>
    <ligand>
        <name>NAD(+)</name>
        <dbReference type="ChEBI" id="CHEBI:57540"/>
    </ligand>
</feature>
<evidence type="ECO:0000256" key="8">
    <source>
        <dbReference type="PIRNR" id="PIRNR037938"/>
    </source>
</evidence>
<proteinExistence type="inferred from homology"/>
<feature type="binding site" evidence="11 12">
    <location>
        <position position="208"/>
    </location>
    <ligand>
        <name>Zn(2+)</name>
        <dbReference type="ChEBI" id="CHEBI:29105"/>
    </ligand>
</feature>
<evidence type="ECO:0000256" key="9">
    <source>
        <dbReference type="PIRSR" id="PIRSR037938-1"/>
    </source>
</evidence>
<dbReference type="InterPro" id="IPR050134">
    <property type="entry name" value="NAD-dep_sirtuin_deacylases"/>
</dbReference>
<evidence type="ECO:0000256" key="5">
    <source>
        <dbReference type="ARBA" id="ARBA00023027"/>
    </source>
</evidence>
<comment type="catalytic activity">
    <reaction evidence="7">
        <text>N(6)-tetradecanoyl-L-lysyl-[protein] + NAD(+) + H2O = 2''-O-tetradecanoyl-ADP-D-ribose + nicotinamide + L-lysyl-[protein]</text>
        <dbReference type="Rhea" id="RHEA:70567"/>
        <dbReference type="Rhea" id="RHEA-COMP:9752"/>
        <dbReference type="Rhea" id="RHEA-COMP:15437"/>
        <dbReference type="ChEBI" id="CHEBI:15377"/>
        <dbReference type="ChEBI" id="CHEBI:17154"/>
        <dbReference type="ChEBI" id="CHEBI:29969"/>
        <dbReference type="ChEBI" id="CHEBI:57540"/>
        <dbReference type="ChEBI" id="CHEBI:141129"/>
        <dbReference type="ChEBI" id="CHEBI:189674"/>
    </reaction>
    <physiologicalReaction direction="left-to-right" evidence="7">
        <dbReference type="Rhea" id="RHEA:70568"/>
    </physiologicalReaction>
</comment>
<feature type="binding site" evidence="10">
    <location>
        <begin position="84"/>
        <end position="86"/>
    </location>
    <ligand>
        <name>NAD(+)</name>
        <dbReference type="ChEBI" id="CHEBI:57540"/>
    </ligand>
</feature>
<evidence type="ECO:0000256" key="7">
    <source>
        <dbReference type="ARBA" id="ARBA00048905"/>
    </source>
</evidence>
<dbReference type="EMBL" id="JAVRBK010000002">
    <property type="protein sequence ID" value="KAK5648584.1"/>
    <property type="molecule type" value="Genomic_DNA"/>
</dbReference>
<feature type="binding site" evidence="11 12">
    <location>
        <position position="187"/>
    </location>
    <ligand>
        <name>Zn(2+)</name>
        <dbReference type="ChEBI" id="CHEBI:29105"/>
    </ligand>
</feature>
<dbReference type="GO" id="GO:0017136">
    <property type="term" value="F:histone deacetylase activity, NAD-dependent"/>
    <property type="evidence" value="ECO:0007669"/>
    <property type="project" value="InterPro"/>
</dbReference>
<evidence type="ECO:0000256" key="3">
    <source>
        <dbReference type="ARBA" id="ARBA00022723"/>
    </source>
</evidence>
<protein>
    <recommendedName>
        <fullName evidence="8">NAD-dependent protein deacetylase</fullName>
        <ecNumber evidence="8">2.3.1.286</ecNumber>
    </recommendedName>
</protein>
<dbReference type="Proteomes" id="UP001329430">
    <property type="component" value="Chromosome 2"/>
</dbReference>
<evidence type="ECO:0000256" key="13">
    <source>
        <dbReference type="SAM" id="MobiDB-lite"/>
    </source>
</evidence>
<evidence type="ECO:0000256" key="11">
    <source>
        <dbReference type="PIRSR" id="PIRSR037938-3"/>
    </source>
</evidence>
<evidence type="ECO:0000256" key="12">
    <source>
        <dbReference type="PROSITE-ProRule" id="PRU00236"/>
    </source>
</evidence>
<dbReference type="InterPro" id="IPR026591">
    <property type="entry name" value="Sirtuin_cat_small_dom_sf"/>
</dbReference>
<evidence type="ECO:0000256" key="2">
    <source>
        <dbReference type="ARBA" id="ARBA00022679"/>
    </source>
</evidence>
<dbReference type="Pfam" id="PF02146">
    <property type="entry name" value="SIR2"/>
    <property type="match status" value="1"/>
</dbReference>
<keyword evidence="2 8" id="KW-0808">Transferase</keyword>
<feature type="binding site" evidence="11 12">
    <location>
        <position position="184"/>
    </location>
    <ligand>
        <name>Zn(2+)</name>
        <dbReference type="ChEBI" id="CHEBI:29105"/>
    </ligand>
</feature>